<proteinExistence type="predicted"/>
<evidence type="ECO:0000313" key="2">
    <source>
        <dbReference type="EMBL" id="TDG13311.1"/>
    </source>
</evidence>
<protein>
    <submittedName>
        <fullName evidence="2">IS3 family transposase</fullName>
    </submittedName>
</protein>
<dbReference type="EMBL" id="SMSE01000002">
    <property type="protein sequence ID" value="TDG13311.1"/>
    <property type="molecule type" value="Genomic_DNA"/>
</dbReference>
<dbReference type="InterPro" id="IPR001584">
    <property type="entry name" value="Integrase_cat-core"/>
</dbReference>
<keyword evidence="3" id="KW-1185">Reference proteome</keyword>
<accession>A0A4R5LR51</accession>
<dbReference type="Proteomes" id="UP000295554">
    <property type="component" value="Unassembled WGS sequence"/>
</dbReference>
<feature type="domain" description="Integrase catalytic" evidence="1">
    <location>
        <begin position="124"/>
        <end position="219"/>
    </location>
</feature>
<dbReference type="Gene3D" id="3.30.420.10">
    <property type="entry name" value="Ribonuclease H-like superfamily/Ribonuclease H"/>
    <property type="match status" value="1"/>
</dbReference>
<dbReference type="PANTHER" id="PTHR47515">
    <property type="entry name" value="LOW CALCIUM RESPONSE LOCUS PROTEIN T"/>
    <property type="match status" value="1"/>
</dbReference>
<gene>
    <name evidence="2" type="ORF">E2F43_07130</name>
</gene>
<evidence type="ECO:0000259" key="1">
    <source>
        <dbReference type="PROSITE" id="PS50994"/>
    </source>
</evidence>
<dbReference type="InterPro" id="IPR036397">
    <property type="entry name" value="RNaseH_sf"/>
</dbReference>
<dbReference type="InterPro" id="IPR012337">
    <property type="entry name" value="RNaseH-like_sf"/>
</dbReference>
<organism evidence="2 3">
    <name type="scientific">Seongchinamella unica</name>
    <dbReference type="NCBI Taxonomy" id="2547392"/>
    <lineage>
        <taxon>Bacteria</taxon>
        <taxon>Pseudomonadati</taxon>
        <taxon>Pseudomonadota</taxon>
        <taxon>Gammaproteobacteria</taxon>
        <taxon>Cellvibrionales</taxon>
        <taxon>Halieaceae</taxon>
        <taxon>Seongchinamella</taxon>
    </lineage>
</organism>
<dbReference type="GO" id="GO:0015074">
    <property type="term" value="P:DNA integration"/>
    <property type="evidence" value="ECO:0007669"/>
    <property type="project" value="InterPro"/>
</dbReference>
<evidence type="ECO:0000313" key="3">
    <source>
        <dbReference type="Proteomes" id="UP000295554"/>
    </source>
</evidence>
<comment type="caution">
    <text evidence="2">The sequence shown here is derived from an EMBL/GenBank/DDBJ whole genome shotgun (WGS) entry which is preliminary data.</text>
</comment>
<dbReference type="PANTHER" id="PTHR47515:SF2">
    <property type="entry name" value="INTEGRASE CORE DOMAIN PROTEIN"/>
    <property type="match status" value="1"/>
</dbReference>
<dbReference type="RefSeq" id="WP_133211164.1">
    <property type="nucleotide sequence ID" value="NZ_SMSE01000002.1"/>
</dbReference>
<dbReference type="SUPFAM" id="SSF53098">
    <property type="entry name" value="Ribonuclease H-like"/>
    <property type="match status" value="1"/>
</dbReference>
<dbReference type="OrthoDB" id="9774685at2"/>
<sequence>MAEEGHQIAVSKACALAGMSRRTYYYKPKRRRPKVNEFLDQRIKRVIDALPYAGYRTVAWLLGENKNTVQWIFQIKGWQVRKRKSGHRPRVQSLLSAATRLNERWATEMARVWCGEQHRWCALTIRSDNGLVFTSRRYTRTVYRYGIKQEFIRSHTPQQNGMVERLIRSVKEQCLWLHNFASLDEARQALGAWFRYYNEQRPHQALGMKTPREIYKLAA</sequence>
<dbReference type="GO" id="GO:0003676">
    <property type="term" value="F:nucleic acid binding"/>
    <property type="evidence" value="ECO:0007669"/>
    <property type="project" value="InterPro"/>
</dbReference>
<dbReference type="Pfam" id="PF13683">
    <property type="entry name" value="rve_3"/>
    <property type="match status" value="1"/>
</dbReference>
<reference evidence="2 3" key="1">
    <citation type="submission" date="2019-03" db="EMBL/GenBank/DDBJ databases">
        <title>Seongchinamella monodicae gen. nov., sp. nov., a novel member of the Gammaproteobacteria isolated from a tidal mudflat of beach.</title>
        <authorList>
            <person name="Yang H.G."/>
            <person name="Kang J.W."/>
            <person name="Lee S.D."/>
        </authorList>
    </citation>
    <scope>NUCLEOTIDE SEQUENCE [LARGE SCALE GENOMIC DNA]</scope>
    <source>
        <strain evidence="2 3">GH4-78</strain>
    </source>
</reference>
<dbReference type="PROSITE" id="PS50994">
    <property type="entry name" value="INTEGRASE"/>
    <property type="match status" value="1"/>
</dbReference>
<dbReference type="AlphaFoldDB" id="A0A4R5LR51"/>
<name>A0A4R5LR51_9GAMM</name>